<evidence type="ECO:0000313" key="3">
    <source>
        <dbReference type="Proteomes" id="UP000010119"/>
    </source>
</evidence>
<dbReference type="AlphaFoldDB" id="D7UUU7"/>
<keyword evidence="1" id="KW-0472">Membrane</keyword>
<dbReference type="EMBL" id="ACCR02000002">
    <property type="protein sequence ID" value="EFI85023.1"/>
    <property type="molecule type" value="Genomic_DNA"/>
</dbReference>
<dbReference type="Proteomes" id="UP000010119">
    <property type="component" value="Unassembled WGS sequence"/>
</dbReference>
<protein>
    <submittedName>
        <fullName evidence="2">Uncharacterized protein</fullName>
    </submittedName>
</protein>
<evidence type="ECO:0000256" key="1">
    <source>
        <dbReference type="SAM" id="Phobius"/>
    </source>
</evidence>
<reference evidence="2" key="1">
    <citation type="submission" date="2010-06" db="EMBL/GenBank/DDBJ databases">
        <authorList>
            <person name="Muzny D."/>
            <person name="Qin X."/>
            <person name="Buhay C."/>
            <person name="Dugan-Rocha S."/>
            <person name="Ding Y."/>
            <person name="Chen G."/>
            <person name="Hawes A."/>
            <person name="Holder M."/>
            <person name="Jhangiani S."/>
            <person name="Johnson A."/>
            <person name="Khan Z."/>
            <person name="Li Z."/>
            <person name="Liu W."/>
            <person name="Liu X."/>
            <person name="Perez L."/>
            <person name="Shen H."/>
            <person name="Wang Q."/>
            <person name="Watt J."/>
            <person name="Xi L."/>
            <person name="Xin Y."/>
            <person name="Zhou J."/>
            <person name="Deng J."/>
            <person name="Jiang H."/>
            <person name="Liu Y."/>
            <person name="Qu J."/>
            <person name="Song X.-Z."/>
            <person name="Zhang L."/>
            <person name="Villasana D."/>
            <person name="Johnson A."/>
            <person name="Liu J."/>
            <person name="Liyanage D."/>
            <person name="Lorensuhewa L."/>
            <person name="Robinson T."/>
            <person name="Song A."/>
            <person name="Song B.-B."/>
            <person name="Dinh H."/>
            <person name="Thornton R."/>
            <person name="Coyle M."/>
            <person name="Francisco L."/>
            <person name="Jackson L."/>
            <person name="Javaid M."/>
            <person name="Korchina V."/>
            <person name="Kovar C."/>
            <person name="Mata R."/>
            <person name="Mathew T."/>
            <person name="Ngo R."/>
            <person name="Nguyen L."/>
            <person name="Nguyen N."/>
            <person name="Okwuonu G."/>
            <person name="Ongeri F."/>
            <person name="Pham C."/>
            <person name="Simmons D."/>
            <person name="Wilczek-Boney K."/>
            <person name="Hale W."/>
            <person name="Jakkamsetti A."/>
            <person name="Pham P."/>
            <person name="Ruth R."/>
            <person name="San Lucas F."/>
            <person name="Warren J."/>
            <person name="Zhang J."/>
            <person name="Zhao Z."/>
            <person name="Zhou C."/>
            <person name="Zhu D."/>
            <person name="Lee S."/>
            <person name="Bess C."/>
            <person name="Blankenburg K."/>
            <person name="Forbes L."/>
            <person name="Fu Q."/>
            <person name="Gubbala S."/>
            <person name="Hirani K."/>
            <person name="Jayaseelan J.C."/>
            <person name="Lara F."/>
            <person name="Munidasa M."/>
            <person name="Palculict T."/>
            <person name="Patil S."/>
            <person name="Pu L.-L."/>
            <person name="Saada N."/>
            <person name="Tang L."/>
            <person name="Weissenberger G."/>
            <person name="Zhu Y."/>
            <person name="Hemphill L."/>
            <person name="Shang Y."/>
            <person name="Youmans B."/>
            <person name="Ayvaz T."/>
            <person name="Ross M."/>
            <person name="Santibanez J."/>
            <person name="Aqrawi P."/>
            <person name="Gross S."/>
            <person name="Joshi V."/>
            <person name="Fowler G."/>
            <person name="Nazareth L."/>
            <person name="Reid J."/>
            <person name="Worley K."/>
            <person name="Petrosino J."/>
            <person name="Highlander S."/>
            <person name="Gibbs R."/>
        </authorList>
    </citation>
    <scope>NUCLEOTIDE SEQUENCE [LARGE SCALE GENOMIC DNA]</scope>
    <source>
        <strain evidence="2">DSM 20601</strain>
    </source>
</reference>
<accession>D7UUU7</accession>
<sequence>MENFLLFGFPFYKSIYLLKNRLRIQFFIGTAFSYIVITVQALSQYKVKLILSKAGRTNVK</sequence>
<keyword evidence="3" id="KW-1185">Reference proteome</keyword>
<keyword evidence="1" id="KW-1133">Transmembrane helix</keyword>
<gene>
    <name evidence="2" type="ORF">HMPREF0556_10222</name>
</gene>
<dbReference type="HOGENOM" id="CLU_2936060_0_0_9"/>
<proteinExistence type="predicted"/>
<comment type="caution">
    <text evidence="2">The sequence shown here is derived from an EMBL/GenBank/DDBJ whole genome shotgun (WGS) entry which is preliminary data.</text>
</comment>
<evidence type="ECO:0000313" key="2">
    <source>
        <dbReference type="EMBL" id="EFI85023.1"/>
    </source>
</evidence>
<feature type="transmembrane region" description="Helical" evidence="1">
    <location>
        <begin position="24"/>
        <end position="43"/>
    </location>
</feature>
<keyword evidence="1" id="KW-0812">Transmembrane</keyword>
<organism evidence="2 3">
    <name type="scientific">Listeria grayi DSM 20601</name>
    <dbReference type="NCBI Taxonomy" id="525367"/>
    <lineage>
        <taxon>Bacteria</taxon>
        <taxon>Bacillati</taxon>
        <taxon>Bacillota</taxon>
        <taxon>Bacilli</taxon>
        <taxon>Bacillales</taxon>
        <taxon>Listeriaceae</taxon>
        <taxon>Listeria</taxon>
    </lineage>
</organism>
<dbReference type="STRING" id="525367.HMPREF0556_10222"/>
<name>D7UUU7_LISGR</name>